<dbReference type="GO" id="GO:0000349">
    <property type="term" value="P:generation of catalytic spliceosome for first transesterification step"/>
    <property type="evidence" value="ECO:0007669"/>
    <property type="project" value="UniProtKB-UniRule"/>
</dbReference>
<evidence type="ECO:0000256" key="6">
    <source>
        <dbReference type="ARBA" id="ARBA00023187"/>
    </source>
</evidence>
<protein>
    <recommendedName>
        <fullName evidence="8">Splicing factor YJU2</fullName>
    </recommendedName>
</protein>
<evidence type="ECO:0000256" key="3">
    <source>
        <dbReference type="ARBA" id="ARBA00022723"/>
    </source>
</evidence>
<dbReference type="AlphaFoldDB" id="A0A7J8REI4"/>
<dbReference type="Pfam" id="PF04502">
    <property type="entry name" value="Saf4_Yju2"/>
    <property type="match status" value="1"/>
</dbReference>
<dbReference type="PANTHER" id="PTHR12111">
    <property type="entry name" value="SPLICING FACTOR YJU2"/>
    <property type="match status" value="1"/>
</dbReference>
<feature type="region of interest" description="Disordered" evidence="9">
    <location>
        <begin position="176"/>
        <end position="197"/>
    </location>
</feature>
<dbReference type="GO" id="GO:0046872">
    <property type="term" value="F:metal ion binding"/>
    <property type="evidence" value="ECO:0007669"/>
    <property type="project" value="UniProtKB-KW"/>
</dbReference>
<evidence type="ECO:0000256" key="8">
    <source>
        <dbReference type="HAMAP-Rule" id="MF_03226"/>
    </source>
</evidence>
<keyword evidence="5" id="KW-0862">Zinc</keyword>
<comment type="subcellular location">
    <subcellularLocation>
        <location evidence="1 8">Nucleus</location>
    </subcellularLocation>
</comment>
<comment type="subunit">
    <text evidence="8">Component of the spliceosome. Present in the activated B complex, the catalytically activated B* complex which catalyzes the branching, the catalytic step 1 C complex catalyzing the exon ligation, and the postcatalytic P complex containing the ligated exons (mRNA) and the excised lariat intron.</text>
</comment>
<evidence type="ECO:0000256" key="4">
    <source>
        <dbReference type="ARBA" id="ARBA00022728"/>
    </source>
</evidence>
<keyword evidence="2" id="KW-0507">mRNA processing</keyword>
<evidence type="ECO:0000256" key="1">
    <source>
        <dbReference type="ARBA" id="ARBA00004123"/>
    </source>
</evidence>
<comment type="function">
    <text evidence="8">Part of the spliceosome which catalyzes two sequential transesterification reactions, first the excision of the non-coding intron from pre-mRNA and then the ligation of the coding exons to form the mature mRNA. Plays a role in stabilizing the structure of the spliceosome catalytic core and docking of the branch helix into the active site, producing 5'-exon and lariat intron-3'-intermediates.</text>
</comment>
<keyword evidence="7 8" id="KW-0539">Nucleus</keyword>
<organism evidence="10 11">
    <name type="scientific">Gossypium davidsonii</name>
    <name type="common">Davidson's cotton</name>
    <name type="synonym">Gossypium klotzschianum subsp. davidsonii</name>
    <dbReference type="NCBI Taxonomy" id="34287"/>
    <lineage>
        <taxon>Eukaryota</taxon>
        <taxon>Viridiplantae</taxon>
        <taxon>Streptophyta</taxon>
        <taxon>Embryophyta</taxon>
        <taxon>Tracheophyta</taxon>
        <taxon>Spermatophyta</taxon>
        <taxon>Magnoliopsida</taxon>
        <taxon>eudicotyledons</taxon>
        <taxon>Gunneridae</taxon>
        <taxon>Pentapetalae</taxon>
        <taxon>rosids</taxon>
        <taxon>malvids</taxon>
        <taxon>Malvales</taxon>
        <taxon>Malvaceae</taxon>
        <taxon>Malvoideae</taxon>
        <taxon>Gossypium</taxon>
    </lineage>
</organism>
<comment type="caution">
    <text evidence="10">The sequence shown here is derived from an EMBL/GenBank/DDBJ whole genome shotgun (WGS) entry which is preliminary data.</text>
</comment>
<keyword evidence="11" id="KW-1185">Reference proteome</keyword>
<keyword evidence="6" id="KW-0508">mRNA splicing</keyword>
<sequence length="233" mass="27064">MGERKFLNKYYSPDLDPSKLPRARRPKNQQMKVRSMLPMSIRCNACGNYICEGTKFNFRREDVYRRDTYKGIRMRRFYFKYTKCSAEMTIKTDPQNKNYVVESGATINKFEPWRAEDEEVEKEKQKRKSQGILGDAMKSLENRTLDSKREMDILAALDQIEIYEVYTCYDALTKASLPDDSRSKEGPSGSGSRLVKAPSKQSAIIFLLKQKPEKKQEETGLLSLQQNYAESDN</sequence>
<name>A0A7J8REI4_GOSDV</name>
<reference evidence="10 11" key="1">
    <citation type="journal article" date="2019" name="Genome Biol. Evol.">
        <title>Insights into the evolution of the New World diploid cottons (Gossypium, subgenus Houzingenia) based on genome sequencing.</title>
        <authorList>
            <person name="Grover C.E."/>
            <person name="Arick M.A. 2nd"/>
            <person name="Thrash A."/>
            <person name="Conover J.L."/>
            <person name="Sanders W.S."/>
            <person name="Peterson D.G."/>
            <person name="Frelichowski J.E."/>
            <person name="Scheffler J.A."/>
            <person name="Scheffler B.E."/>
            <person name="Wendel J.F."/>
        </authorList>
    </citation>
    <scope>NUCLEOTIDE SEQUENCE [LARGE SCALE GENOMIC DNA]</scope>
    <source>
        <strain evidence="10">27</strain>
        <tissue evidence="10">Leaf</tissue>
    </source>
</reference>
<keyword evidence="4 8" id="KW-0747">Spliceosome</keyword>
<accession>A0A7J8REI4</accession>
<dbReference type="GO" id="GO:0071006">
    <property type="term" value="C:U2-type catalytic step 1 spliceosome"/>
    <property type="evidence" value="ECO:0007669"/>
    <property type="project" value="UniProtKB-UniRule"/>
</dbReference>
<comment type="caution">
    <text evidence="8">Lacks conserved residue(s) required for the propagation of feature annotation.</text>
</comment>
<dbReference type="InterPro" id="IPR043701">
    <property type="entry name" value="Yju2"/>
</dbReference>
<evidence type="ECO:0000256" key="5">
    <source>
        <dbReference type="ARBA" id="ARBA00022833"/>
    </source>
</evidence>
<keyword evidence="3" id="KW-0479">Metal-binding</keyword>
<comment type="similarity">
    <text evidence="8">Belongs to the CWC16 family. YJU2 subfamily.</text>
</comment>
<evidence type="ECO:0000256" key="9">
    <source>
        <dbReference type="SAM" id="MobiDB-lite"/>
    </source>
</evidence>
<dbReference type="EMBL" id="JABFAC010000005">
    <property type="protein sequence ID" value="MBA0612249.1"/>
    <property type="molecule type" value="Genomic_DNA"/>
</dbReference>
<evidence type="ECO:0000256" key="7">
    <source>
        <dbReference type="ARBA" id="ARBA00023242"/>
    </source>
</evidence>
<feature type="compositionally biased region" description="Polar residues" evidence="9">
    <location>
        <begin position="222"/>
        <end position="233"/>
    </location>
</feature>
<dbReference type="PANTHER" id="PTHR12111:SF1">
    <property type="entry name" value="SPLICING FACTOR YJU2"/>
    <property type="match status" value="1"/>
</dbReference>
<proteinExistence type="inferred from homology"/>
<evidence type="ECO:0000313" key="11">
    <source>
        <dbReference type="Proteomes" id="UP000593561"/>
    </source>
</evidence>
<dbReference type="HAMAP" id="MF_03226">
    <property type="entry name" value="YJU2"/>
    <property type="match status" value="1"/>
</dbReference>
<feature type="region of interest" description="Disordered" evidence="9">
    <location>
        <begin position="212"/>
        <end position="233"/>
    </location>
</feature>
<evidence type="ECO:0000313" key="10">
    <source>
        <dbReference type="EMBL" id="MBA0612249.1"/>
    </source>
</evidence>
<dbReference type="InterPro" id="IPR007590">
    <property type="entry name" value="Saf4/Yju2"/>
</dbReference>
<dbReference type="Proteomes" id="UP000593561">
    <property type="component" value="Unassembled WGS sequence"/>
</dbReference>
<evidence type="ECO:0000256" key="2">
    <source>
        <dbReference type="ARBA" id="ARBA00022664"/>
    </source>
</evidence>
<gene>
    <name evidence="10" type="ORF">Godav_012878</name>
</gene>